<dbReference type="SUPFAM" id="SSF56112">
    <property type="entry name" value="Protein kinase-like (PK-like)"/>
    <property type="match status" value="1"/>
</dbReference>
<feature type="domain" description="Protein kinase" evidence="3">
    <location>
        <begin position="183"/>
        <end position="532"/>
    </location>
</feature>
<dbReference type="PANTHER" id="PTHR10566:SF128">
    <property type="entry name" value="UBIB DOMAIN CONTAINING KINASE"/>
    <property type="match status" value="1"/>
</dbReference>
<dbReference type="Proteomes" id="UP001230188">
    <property type="component" value="Unassembled WGS sequence"/>
</dbReference>
<dbReference type="GO" id="GO:0004672">
    <property type="term" value="F:protein kinase activity"/>
    <property type="evidence" value="ECO:0007669"/>
    <property type="project" value="InterPro"/>
</dbReference>
<protein>
    <recommendedName>
        <fullName evidence="3">Protein kinase domain-containing protein</fullName>
    </recommendedName>
</protein>
<dbReference type="PANTHER" id="PTHR10566">
    <property type="entry name" value="CHAPERONE-ACTIVITY OF BC1 COMPLEX CABC1 -RELATED"/>
    <property type="match status" value="1"/>
</dbReference>
<evidence type="ECO:0000313" key="4">
    <source>
        <dbReference type="EMBL" id="KAJ8612860.1"/>
    </source>
</evidence>
<evidence type="ECO:0000256" key="1">
    <source>
        <dbReference type="ARBA" id="ARBA00009670"/>
    </source>
</evidence>
<feature type="chain" id="PRO_5042296989" description="Protein kinase domain-containing protein" evidence="2">
    <location>
        <begin position="20"/>
        <end position="713"/>
    </location>
</feature>
<comment type="caution">
    <text evidence="4">The sequence shown here is derived from an EMBL/GenBank/DDBJ whole genome shotgun (WGS) entry which is preliminary data.</text>
</comment>
<dbReference type="PROSITE" id="PS50011">
    <property type="entry name" value="PROTEIN_KINASE_DOM"/>
    <property type="match status" value="1"/>
</dbReference>
<dbReference type="Gene3D" id="1.10.510.10">
    <property type="entry name" value="Transferase(Phosphotransferase) domain 1"/>
    <property type="match status" value="1"/>
</dbReference>
<accession>A0AAD7XRB0</accession>
<gene>
    <name evidence="4" type="ORF">CTAYLR_002033</name>
</gene>
<evidence type="ECO:0000256" key="2">
    <source>
        <dbReference type="SAM" id="SignalP"/>
    </source>
</evidence>
<dbReference type="GO" id="GO:0005524">
    <property type="term" value="F:ATP binding"/>
    <property type="evidence" value="ECO:0007669"/>
    <property type="project" value="InterPro"/>
</dbReference>
<reference evidence="4" key="1">
    <citation type="submission" date="2023-01" db="EMBL/GenBank/DDBJ databases">
        <title>Metagenome sequencing of chrysophaentin producing Chrysophaeum taylorii.</title>
        <authorList>
            <person name="Davison J."/>
            <person name="Bewley C."/>
        </authorList>
    </citation>
    <scope>NUCLEOTIDE SEQUENCE</scope>
    <source>
        <strain evidence="4">NIES-1699</strain>
    </source>
</reference>
<proteinExistence type="inferred from homology"/>
<evidence type="ECO:0000313" key="5">
    <source>
        <dbReference type="Proteomes" id="UP001230188"/>
    </source>
</evidence>
<sequence>MMVALWVVVVVAALGFRHPVTFPPRQRPWTYSVVGSSSGTAGSSSSTSVVSSSLVAKSRRVYDPLAAEALFWRQPARWLYRNLQIFLPLGKFVASVGLDVATEREEERRSRRAEELTRIISDLGPAIIKAGQALASRPDLLPAEYLRELQKLQDRVPPFSTEVALRRVEASLGLEKFEDAYELLQDTPVAAASIGQVYRAKLRENDNVVALKVQRPGCEEVIALDLFILRWWARQVRDVLKLLFNRDLDLVGVIDDFGDIIYREIDYVAEAENAARFAELYGEIFQVKVPRVYFHLTTGDVLTMEWIEGTRLVDGEELRRRTGDVRAPARLVDTLVQCSLRQMLESGYFHADPHAGNLLATEDGRLCYLDFGMMSYLEENQRLSIIEAVVHLVNRDFDALADLYVRMGFIASDVDVRPIVDGLAAALPDVLDASVAELNVKNVVSRLGDVMYTFPFRLPPFYVAIIRCLGVLEGVAIQVDPEFRIVSDAYPYIASRLLTDEAPELKAALTRLLFKDDKPQWARFEALLERASGSSDYDAARVVDVLVDLVAADAAAATRTNLVTDVVAALDSLGVDAARSMIKIATGVDLPPPPPVFGVGPPFVVVAAAAAAGVDRRHSSSTSEQREDPPPAATGTLLRAAQALQARSLAALADLDSAAAAVSRLQSYIPLAQRVANEPVLRQMATEIAAEVAERAASRAIRLALLPLATDRS</sequence>
<keyword evidence="5" id="KW-1185">Reference proteome</keyword>
<comment type="similarity">
    <text evidence="1">Belongs to the protein kinase superfamily. ADCK protein kinase family.</text>
</comment>
<evidence type="ECO:0000259" key="3">
    <source>
        <dbReference type="PROSITE" id="PS50011"/>
    </source>
</evidence>
<dbReference type="InterPro" id="IPR050154">
    <property type="entry name" value="UbiB_kinase"/>
</dbReference>
<dbReference type="InterPro" id="IPR000719">
    <property type="entry name" value="Prot_kinase_dom"/>
</dbReference>
<dbReference type="EMBL" id="JAQMWT010000040">
    <property type="protein sequence ID" value="KAJ8612860.1"/>
    <property type="molecule type" value="Genomic_DNA"/>
</dbReference>
<feature type="signal peptide" evidence="2">
    <location>
        <begin position="1"/>
        <end position="19"/>
    </location>
</feature>
<dbReference type="InterPro" id="IPR011009">
    <property type="entry name" value="Kinase-like_dom_sf"/>
</dbReference>
<name>A0AAD7XRB0_9STRA</name>
<organism evidence="4 5">
    <name type="scientific">Chrysophaeum taylorii</name>
    <dbReference type="NCBI Taxonomy" id="2483200"/>
    <lineage>
        <taxon>Eukaryota</taxon>
        <taxon>Sar</taxon>
        <taxon>Stramenopiles</taxon>
        <taxon>Ochrophyta</taxon>
        <taxon>Pelagophyceae</taxon>
        <taxon>Pelagomonadales</taxon>
        <taxon>Pelagomonadaceae</taxon>
        <taxon>Chrysophaeum</taxon>
    </lineage>
</organism>
<dbReference type="AlphaFoldDB" id="A0AAD7XRB0"/>
<keyword evidence="2" id="KW-0732">Signal</keyword>
<dbReference type="InterPro" id="IPR004147">
    <property type="entry name" value="ABC1_dom"/>
</dbReference>
<dbReference type="Pfam" id="PF03109">
    <property type="entry name" value="ABC1"/>
    <property type="match status" value="1"/>
</dbReference>
<dbReference type="CDD" id="cd05121">
    <property type="entry name" value="ABC1_ADCK3-like"/>
    <property type="match status" value="1"/>
</dbReference>